<sequence>MAASRSRTSSGTRNNGRLRSSSTAGATVGSSASRCTPASRRARPSGIPATRLAWYHRASRPRRAR</sequence>
<evidence type="ECO:0000313" key="3">
    <source>
        <dbReference type="Proteomes" id="UP000249304"/>
    </source>
</evidence>
<evidence type="ECO:0000313" key="2">
    <source>
        <dbReference type="EMBL" id="PZG04239.1"/>
    </source>
</evidence>
<keyword evidence="3" id="KW-1185">Reference proteome</keyword>
<evidence type="ECO:0000256" key="1">
    <source>
        <dbReference type="SAM" id="MobiDB-lite"/>
    </source>
</evidence>
<feature type="region of interest" description="Disordered" evidence="1">
    <location>
        <begin position="1"/>
        <end position="65"/>
    </location>
</feature>
<dbReference type="AlphaFoldDB" id="A0A2W2DJN7"/>
<dbReference type="Proteomes" id="UP000249304">
    <property type="component" value="Unassembled WGS sequence"/>
</dbReference>
<dbReference type="EMBL" id="POUD01000392">
    <property type="protein sequence ID" value="PZG04239.1"/>
    <property type="molecule type" value="Genomic_DNA"/>
</dbReference>
<protein>
    <submittedName>
        <fullName evidence="2">Uncharacterized protein</fullName>
    </submittedName>
</protein>
<proteinExistence type="predicted"/>
<reference evidence="2 3" key="1">
    <citation type="submission" date="2018-01" db="EMBL/GenBank/DDBJ databases">
        <title>Draft genome sequence of Nonomuraea sp. KC333.</title>
        <authorList>
            <person name="Sahin N."/>
            <person name="Saygin H."/>
            <person name="Ay H."/>
        </authorList>
    </citation>
    <scope>NUCLEOTIDE SEQUENCE [LARGE SCALE GENOMIC DNA]</scope>
    <source>
        <strain evidence="2 3">KC333</strain>
    </source>
</reference>
<comment type="caution">
    <text evidence="2">The sequence shown here is derived from an EMBL/GenBank/DDBJ whole genome shotgun (WGS) entry which is preliminary data.</text>
</comment>
<name>A0A2W2DJN7_9ACTN</name>
<accession>A0A2W2DJN7</accession>
<organism evidence="2 3">
    <name type="scientific">Nonomuraea aridisoli</name>
    <dbReference type="NCBI Taxonomy" id="2070368"/>
    <lineage>
        <taxon>Bacteria</taxon>
        <taxon>Bacillati</taxon>
        <taxon>Actinomycetota</taxon>
        <taxon>Actinomycetes</taxon>
        <taxon>Streptosporangiales</taxon>
        <taxon>Streptosporangiaceae</taxon>
        <taxon>Nonomuraea</taxon>
    </lineage>
</organism>
<gene>
    <name evidence="2" type="ORF">C1J01_44925</name>
</gene>
<feature type="compositionally biased region" description="Low complexity" evidence="1">
    <location>
        <begin position="1"/>
        <end position="33"/>
    </location>
</feature>